<proteinExistence type="predicted"/>
<keyword evidence="3" id="KW-1185">Reference proteome</keyword>
<dbReference type="RefSeq" id="WP_022711797.1">
    <property type="nucleotide sequence ID" value="NZ_JACHIL010000002.1"/>
</dbReference>
<reference evidence="2 3" key="1">
    <citation type="submission" date="2020-08" db="EMBL/GenBank/DDBJ databases">
        <title>Genomic Encyclopedia of Type Strains, Phase IV (KMG-IV): sequencing the most valuable type-strain genomes for metagenomic binning, comparative biology and taxonomic classification.</title>
        <authorList>
            <person name="Goeker M."/>
        </authorList>
    </citation>
    <scope>NUCLEOTIDE SEQUENCE [LARGE SCALE GENOMIC DNA]</scope>
    <source>
        <strain evidence="2 3">DSM 25620</strain>
    </source>
</reference>
<name>A0A7W8AIC3_9HYPH</name>
<dbReference type="EMBL" id="JACHIL010000002">
    <property type="protein sequence ID" value="MBB5090937.1"/>
    <property type="molecule type" value="Genomic_DNA"/>
</dbReference>
<dbReference type="PANTHER" id="PTHR33336:SF15">
    <property type="entry name" value="ABM DOMAIN-CONTAINING PROTEIN"/>
    <property type="match status" value="1"/>
</dbReference>
<dbReference type="Gene3D" id="3.30.70.100">
    <property type="match status" value="1"/>
</dbReference>
<dbReference type="Pfam" id="PF03992">
    <property type="entry name" value="ABM"/>
    <property type="match status" value="1"/>
</dbReference>
<dbReference type="Proteomes" id="UP000531231">
    <property type="component" value="Unassembled WGS sequence"/>
</dbReference>
<dbReference type="PANTHER" id="PTHR33336">
    <property type="entry name" value="QUINOL MONOOXYGENASE YGIN-RELATED"/>
    <property type="match status" value="1"/>
</dbReference>
<organism evidence="2 3">
    <name type="scientific">Pseudochrobactrum saccharolyticum</name>
    <dbReference type="NCBI Taxonomy" id="354352"/>
    <lineage>
        <taxon>Bacteria</taxon>
        <taxon>Pseudomonadati</taxon>
        <taxon>Pseudomonadota</taxon>
        <taxon>Alphaproteobacteria</taxon>
        <taxon>Hyphomicrobiales</taxon>
        <taxon>Brucellaceae</taxon>
        <taxon>Pseudochrobactrum</taxon>
    </lineage>
</organism>
<dbReference type="PROSITE" id="PS51725">
    <property type="entry name" value="ABM"/>
    <property type="match status" value="1"/>
</dbReference>
<dbReference type="InterPro" id="IPR007138">
    <property type="entry name" value="ABM_dom"/>
</dbReference>
<accession>A0A7W8AIC3</accession>
<evidence type="ECO:0000313" key="2">
    <source>
        <dbReference type="EMBL" id="MBB5090937.1"/>
    </source>
</evidence>
<keyword evidence="2" id="KW-0560">Oxidoreductase</keyword>
<gene>
    <name evidence="2" type="ORF">HNQ68_001461</name>
</gene>
<dbReference type="SUPFAM" id="SSF54909">
    <property type="entry name" value="Dimeric alpha+beta barrel"/>
    <property type="match status" value="1"/>
</dbReference>
<protein>
    <submittedName>
        <fullName evidence="2">Quinol monooxygenase YgiN</fullName>
    </submittedName>
</protein>
<dbReference type="AlphaFoldDB" id="A0A7W8AIC3"/>
<feature type="domain" description="ABM" evidence="1">
    <location>
        <begin position="4"/>
        <end position="93"/>
    </location>
</feature>
<dbReference type="InterPro" id="IPR050744">
    <property type="entry name" value="AI-2_Isomerase_LsrG"/>
</dbReference>
<evidence type="ECO:0000259" key="1">
    <source>
        <dbReference type="PROSITE" id="PS51725"/>
    </source>
</evidence>
<keyword evidence="2" id="KW-0503">Monooxygenase</keyword>
<comment type="caution">
    <text evidence="2">The sequence shown here is derived from an EMBL/GenBank/DDBJ whole genome shotgun (WGS) entry which is preliminary data.</text>
</comment>
<dbReference type="GO" id="GO:0004497">
    <property type="term" value="F:monooxygenase activity"/>
    <property type="evidence" value="ECO:0007669"/>
    <property type="project" value="UniProtKB-KW"/>
</dbReference>
<evidence type="ECO:0000313" key="3">
    <source>
        <dbReference type="Proteomes" id="UP000531231"/>
    </source>
</evidence>
<dbReference type="InterPro" id="IPR011008">
    <property type="entry name" value="Dimeric_a/b-barrel"/>
</dbReference>
<sequence>MGDLFVVVSLRAKAGKEGTLRRDLKAIVDQSRKEEGNISYDLFIDRADPSRFVFIEHWASQEHQHKHHNEGPHIQFFHENGAQNVENTEFAYFLDRLE</sequence>